<feature type="transmembrane region" description="Helical" evidence="8">
    <location>
        <begin position="342"/>
        <end position="365"/>
    </location>
</feature>
<keyword evidence="11" id="KW-1185">Reference proteome</keyword>
<evidence type="ECO:0000256" key="8">
    <source>
        <dbReference type="SAM" id="Phobius"/>
    </source>
</evidence>
<evidence type="ECO:0000313" key="10">
    <source>
        <dbReference type="EMBL" id="BBA97484.1"/>
    </source>
</evidence>
<name>A0A7U3URM1_9ACTN</name>
<comment type="similarity">
    <text evidence="6">Belongs to the ABC-4 integral membrane protein family.</text>
</comment>
<sequence>MTGFVLLRVRAHRLLLAAALLTVLLTTCVLATFTAFTGAIGDAALRRTLQHQAAGQATVEVQSDLNGTTAAAVDKAVRGHLSDAFAGLPTSVHGSTRSGPYGLPRSPRTPAPTSDDEPDLTLLATFDRAQVRLVEGRWPAAAGRSASRVQVAVPQVAAQDLGASPGDVLTLADRLGGAPLTIQISGVFQPRDPASPYWHLDPLGGRGAHTVAFTTYGPMLADPGTFDSGRVTAAAMSWQATGDFRHAGARSMDRLENGVRQTLYALHDDQATSTTTASSGLPDLLDALRRSMLVTRSTLLIGALQLVILAGFALLLVAGLLAEERAGETALLRARGGSRARVARLAGGEALLLAVPAAVVAPLLAGPVTRGLAGTGAMARTGVSLGSGSTGPAWLVALAAALACACAVIVPALRTGGPGAVGTARARLRSLPGGVQAGADIGLLIVAGIAYWQLDRRASGSGALSTNAGGGLGVDPILVAAPALCLLAGTMLVLRLLPLVAKLGERRAARGRALPLALAGWQLARRPRRGAGAALLLVLAIAMGVFSIGQSASWDRSQRDQAQYAVGADLRVTGMTTPPFGQPGIFAHQAGIAAAAPAGSAGLLLDQNRTATVLAIDSARAGKAMRFRSDLTGGRSAAEVLAPLREGVRAGGGFALPADARKAGFEAVLRPGAGGSGESGGSGGSGGSGESGGPGGPGGSGGSGGSGSGGTGGSADPGGAAGTPGAVDHVGLDIVDADGVPYSVPIGDVPADGRPHPLVLDIASLAGAADGAPAGPLLVTGLSVGFDVPDQDGAYTLAVSDARVTDAAGTVRTLAVPTQQWSSAPAFDDPSLAQLPRTRDPQSEVPRVGGGATLALRYDTGAVQVTRGASDAAPTATVQVRANTPEPPAVSGVATDAFLASQHAKVGGSVTVQLGGVQVPVRVAGSVRAIPGLGDGRTAGTGAAGSDGSAAGSGSDGSDASDSSSPGSDADGGAGSDADQDVGGVIVDLRAVNQYLRSHDGQAVEPTEWWIAARPGATARTAAALRARTDVDTVLVADETAADLRSDPLGAGPQSALPAAVVAAVVLAALGFAVSSAGAVRERTAEFAVLRALGAPRRQLARVIAAEQGLLVLVSLVVGAALGALLTRLVTPLIVLTPQATTPVPPLVVRLPAGRLLELLAEVVVVPVLVVLATAVRRGDPATALRRQGED</sequence>
<dbReference type="AlphaFoldDB" id="A0A7U3URM1"/>
<dbReference type="InterPro" id="IPR003838">
    <property type="entry name" value="ABC3_permease_C"/>
</dbReference>
<dbReference type="RefSeq" id="WP_202233770.1">
    <property type="nucleotide sequence ID" value="NZ_AP018365.1"/>
</dbReference>
<feature type="region of interest" description="Disordered" evidence="7">
    <location>
        <begin position="88"/>
        <end position="119"/>
    </location>
</feature>
<reference evidence="10 11" key="4">
    <citation type="journal article" date="2020" name="Sci. Rep.">
        <title>beta-carboline chemical signals induce reveromycin production through a LuxR family regulator in Streptomyces sp. SN-593.</title>
        <authorList>
            <person name="Panthee S."/>
            <person name="Kito N."/>
            <person name="Hayashi T."/>
            <person name="Shimizu T."/>
            <person name="Ishikawa J."/>
            <person name="Hamamoto H."/>
            <person name="Osada H."/>
            <person name="Takahashi S."/>
        </authorList>
    </citation>
    <scope>NUCLEOTIDE SEQUENCE [LARGE SCALE GENOMIC DNA]</scope>
    <source>
        <strain evidence="10 11">SN-593</strain>
    </source>
</reference>
<dbReference type="Pfam" id="PF02687">
    <property type="entry name" value="FtsX"/>
    <property type="match status" value="1"/>
</dbReference>
<comment type="subcellular location">
    <subcellularLocation>
        <location evidence="1">Cell membrane</location>
        <topology evidence="1">Multi-pass membrane protein</topology>
    </subcellularLocation>
</comment>
<evidence type="ECO:0000256" key="7">
    <source>
        <dbReference type="SAM" id="MobiDB-lite"/>
    </source>
</evidence>
<feature type="compositionally biased region" description="Low complexity" evidence="7">
    <location>
        <begin position="946"/>
        <end position="969"/>
    </location>
</feature>
<feature type="transmembrane region" description="Helical" evidence="8">
    <location>
        <begin position="393"/>
        <end position="413"/>
    </location>
</feature>
<reference evidence="10 11" key="2">
    <citation type="journal article" date="2011" name="J. Antibiot.">
        <title>Furaquinocins I and J: novel polyketide isoprenoid hybrid compounds from Streptomyces reveromyceticus SN-593.</title>
        <authorList>
            <person name="Panthee S."/>
            <person name="Takahashi S."/>
            <person name="Takagi H."/>
            <person name="Nogawa T."/>
            <person name="Oowada E."/>
            <person name="Uramoto M."/>
            <person name="Osada H."/>
        </authorList>
    </citation>
    <scope>NUCLEOTIDE SEQUENCE [LARGE SCALE GENOMIC DNA]</scope>
    <source>
        <strain evidence="10 11">SN-593</strain>
    </source>
</reference>
<keyword evidence="3 8" id="KW-0812">Transmembrane</keyword>
<dbReference type="KEGG" id="arev:RVR_3254"/>
<feature type="transmembrane region" description="Helical" evidence="8">
    <location>
        <begin position="474"/>
        <end position="497"/>
    </location>
</feature>
<dbReference type="EMBL" id="AP018365">
    <property type="protein sequence ID" value="BBA97484.1"/>
    <property type="molecule type" value="Genomic_DNA"/>
</dbReference>
<dbReference type="PANTHER" id="PTHR30572">
    <property type="entry name" value="MEMBRANE COMPONENT OF TRANSPORTER-RELATED"/>
    <property type="match status" value="1"/>
</dbReference>
<dbReference type="GO" id="GO:0022857">
    <property type="term" value="F:transmembrane transporter activity"/>
    <property type="evidence" value="ECO:0007669"/>
    <property type="project" value="TreeGrafter"/>
</dbReference>
<gene>
    <name evidence="10" type="ORF">RVR_3254</name>
</gene>
<dbReference type="Proteomes" id="UP000595703">
    <property type="component" value="Chromosome"/>
</dbReference>
<reference evidence="10 11" key="3">
    <citation type="journal article" date="2011" name="Nat. Chem. Biol.">
        <title>Reveromycin A biosynthesis uses RevG and RevJ for stereospecific spiroacetal formation.</title>
        <authorList>
            <person name="Takahashi S."/>
            <person name="Toyoda A."/>
            <person name="Sekiyama Y."/>
            <person name="Takagi H."/>
            <person name="Nogawa T."/>
            <person name="Uramoto M."/>
            <person name="Suzuki R."/>
            <person name="Koshino H."/>
            <person name="Kumano T."/>
            <person name="Panthee S."/>
            <person name="Dairi T."/>
            <person name="Ishikawa J."/>
            <person name="Ikeda H."/>
            <person name="Sakaki Y."/>
            <person name="Osada H."/>
        </authorList>
    </citation>
    <scope>NUCLEOTIDE SEQUENCE [LARGE SCALE GENOMIC DNA]</scope>
    <source>
        <strain evidence="10 11">SN-593</strain>
    </source>
</reference>
<feature type="region of interest" description="Disordered" evidence="7">
    <location>
        <begin position="929"/>
        <end position="981"/>
    </location>
</feature>
<feature type="domain" description="ABC3 transporter permease C-terminal" evidence="9">
    <location>
        <begin position="1061"/>
        <end position="1176"/>
    </location>
</feature>
<proteinExistence type="inferred from homology"/>
<evidence type="ECO:0000256" key="1">
    <source>
        <dbReference type="ARBA" id="ARBA00004651"/>
    </source>
</evidence>
<evidence type="ECO:0000256" key="5">
    <source>
        <dbReference type="ARBA" id="ARBA00023136"/>
    </source>
</evidence>
<dbReference type="GO" id="GO:0005886">
    <property type="term" value="C:plasma membrane"/>
    <property type="evidence" value="ECO:0007669"/>
    <property type="project" value="UniProtKB-SubCell"/>
</dbReference>
<feature type="transmembrane region" description="Helical" evidence="8">
    <location>
        <begin position="1110"/>
        <end position="1136"/>
    </location>
</feature>
<keyword evidence="4 8" id="KW-1133">Transmembrane helix</keyword>
<organism evidence="10 11">
    <name type="scientific">Actinacidiphila reveromycinica</name>
    <dbReference type="NCBI Taxonomy" id="659352"/>
    <lineage>
        <taxon>Bacteria</taxon>
        <taxon>Bacillati</taxon>
        <taxon>Actinomycetota</taxon>
        <taxon>Actinomycetes</taxon>
        <taxon>Kitasatosporales</taxon>
        <taxon>Streptomycetaceae</taxon>
        <taxon>Actinacidiphila</taxon>
    </lineage>
</organism>
<evidence type="ECO:0000256" key="4">
    <source>
        <dbReference type="ARBA" id="ARBA00022989"/>
    </source>
</evidence>
<evidence type="ECO:0000256" key="2">
    <source>
        <dbReference type="ARBA" id="ARBA00022475"/>
    </source>
</evidence>
<dbReference type="InterPro" id="IPR050250">
    <property type="entry name" value="Macrolide_Exporter_MacB"/>
</dbReference>
<dbReference type="PANTHER" id="PTHR30572:SF4">
    <property type="entry name" value="ABC TRANSPORTER PERMEASE YTRF"/>
    <property type="match status" value="1"/>
</dbReference>
<feature type="transmembrane region" description="Helical" evidence="8">
    <location>
        <begin position="1055"/>
        <end position="1074"/>
    </location>
</feature>
<feature type="transmembrane region" description="Helical" evidence="8">
    <location>
        <begin position="1156"/>
        <end position="1176"/>
    </location>
</feature>
<feature type="compositionally biased region" description="Gly residues" evidence="7">
    <location>
        <begin position="672"/>
        <end position="722"/>
    </location>
</feature>
<evidence type="ECO:0000256" key="6">
    <source>
        <dbReference type="ARBA" id="ARBA00038076"/>
    </source>
</evidence>
<keyword evidence="5 8" id="KW-0472">Membrane</keyword>
<keyword evidence="2" id="KW-1003">Cell membrane</keyword>
<evidence type="ECO:0000256" key="3">
    <source>
        <dbReference type="ARBA" id="ARBA00022692"/>
    </source>
</evidence>
<evidence type="ECO:0000313" key="11">
    <source>
        <dbReference type="Proteomes" id="UP000595703"/>
    </source>
</evidence>
<evidence type="ECO:0000259" key="9">
    <source>
        <dbReference type="Pfam" id="PF02687"/>
    </source>
</evidence>
<protein>
    <submittedName>
        <fullName evidence="10">Putative membrane protein</fullName>
    </submittedName>
</protein>
<feature type="region of interest" description="Disordered" evidence="7">
    <location>
        <begin position="669"/>
        <end position="727"/>
    </location>
</feature>
<feature type="transmembrane region" description="Helical" evidence="8">
    <location>
        <begin position="299"/>
        <end position="321"/>
    </location>
</feature>
<reference evidence="10 11" key="1">
    <citation type="journal article" date="2010" name="J. Bacteriol.">
        <title>Biochemical characterization of a novel indole prenyltransferase from Streptomyces sp. SN-593.</title>
        <authorList>
            <person name="Takahashi S."/>
            <person name="Takagi H."/>
            <person name="Toyoda A."/>
            <person name="Uramoto M."/>
            <person name="Nogawa T."/>
            <person name="Ueki M."/>
            <person name="Sakaki Y."/>
            <person name="Osada H."/>
        </authorList>
    </citation>
    <scope>NUCLEOTIDE SEQUENCE [LARGE SCALE GENOMIC DNA]</scope>
    <source>
        <strain evidence="10 11">SN-593</strain>
    </source>
</reference>
<feature type="transmembrane region" description="Helical" evidence="8">
    <location>
        <begin position="531"/>
        <end position="549"/>
    </location>
</feature>
<accession>A0A7U3URM1</accession>
<feature type="transmembrane region" description="Helical" evidence="8">
    <location>
        <begin position="434"/>
        <end position="454"/>
    </location>
</feature>
<feature type="compositionally biased region" description="Gly residues" evidence="7">
    <location>
        <begin position="933"/>
        <end position="945"/>
    </location>
</feature>